<dbReference type="KEGG" id="niy:FQ775_11520"/>
<evidence type="ECO:0000256" key="1">
    <source>
        <dbReference type="ARBA" id="ARBA00003871"/>
    </source>
</evidence>
<accession>A0A5B8L5R3</accession>
<dbReference type="OrthoDB" id="9811471at2"/>
<dbReference type="AlphaFoldDB" id="A0A5B8L5R3"/>
<dbReference type="GO" id="GO:0016787">
    <property type="term" value="F:hydrolase activity"/>
    <property type="evidence" value="ECO:0007669"/>
    <property type="project" value="UniProtKB-KW"/>
</dbReference>
<dbReference type="EMBL" id="CP042301">
    <property type="protein sequence ID" value="QDZ03301.1"/>
    <property type="molecule type" value="Genomic_DNA"/>
</dbReference>
<gene>
    <name evidence="5" type="primary">iaaH</name>
    <name evidence="5" type="ORF">FQ775_11520</name>
</gene>
<evidence type="ECO:0000313" key="5">
    <source>
        <dbReference type="EMBL" id="QDZ03301.1"/>
    </source>
</evidence>
<evidence type="ECO:0000313" key="6">
    <source>
        <dbReference type="Proteomes" id="UP000321389"/>
    </source>
</evidence>
<dbReference type="InterPro" id="IPR036928">
    <property type="entry name" value="AS_sf"/>
</dbReference>
<dbReference type="PANTHER" id="PTHR11895">
    <property type="entry name" value="TRANSAMIDASE"/>
    <property type="match status" value="1"/>
</dbReference>
<name>A0A5B8L5R3_9HYPH</name>
<dbReference type="NCBIfam" id="NF005688">
    <property type="entry name" value="PRK07488.1"/>
    <property type="match status" value="1"/>
</dbReference>
<feature type="domain" description="Amidase" evidence="4">
    <location>
        <begin position="20"/>
        <end position="444"/>
    </location>
</feature>
<reference evidence="5" key="1">
    <citation type="submission" date="2020-04" db="EMBL/GenBank/DDBJ databases">
        <title>Nitratireductor sp. nov. isolated from mangrove soil.</title>
        <authorList>
            <person name="Ye Y."/>
        </authorList>
    </citation>
    <scope>NUCLEOTIDE SEQUENCE</scope>
    <source>
        <strain evidence="5">SY7</strain>
    </source>
</reference>
<dbReference type="SUPFAM" id="SSF75304">
    <property type="entry name" value="Amidase signature (AS) enzymes"/>
    <property type="match status" value="1"/>
</dbReference>
<evidence type="ECO:0000256" key="2">
    <source>
        <dbReference type="ARBA" id="ARBA00009199"/>
    </source>
</evidence>
<dbReference type="Proteomes" id="UP000321389">
    <property type="component" value="Chromosome"/>
</dbReference>
<comment type="similarity">
    <text evidence="2">Belongs to the amidase family.</text>
</comment>
<dbReference type="PANTHER" id="PTHR11895:SF151">
    <property type="entry name" value="GLUTAMYL-TRNA(GLN) AMIDOTRANSFERASE SUBUNIT A"/>
    <property type="match status" value="1"/>
</dbReference>
<dbReference type="InterPro" id="IPR000120">
    <property type="entry name" value="Amidase"/>
</dbReference>
<keyword evidence="6" id="KW-1185">Reference proteome</keyword>
<dbReference type="PROSITE" id="PS00571">
    <property type="entry name" value="AMIDASES"/>
    <property type="match status" value="1"/>
</dbReference>
<sequence length="463" mass="46537">MTTRDMAAAVRDGTTTSAALVDAALAAAERNADLNAFVTLDNDGARTAAAAADAAADKSGALFGVPIVVKDNIASAGLPTSAGTAALKDWVPEADAPVLARLRAAGAILIGKTGLHELAFGITSNNATFGAIGNPWAPERFAGGSSGGSGAAVAAGIVTAGLGTDTGGSVRIPAALNGIAALRPTVGRYPGKGIVPISKTRDTAGPMARTVDDLVLLDGVITGGETSVEPVSLAEVRLGVAAPLNADLDPETSRVMDQALAALEKAGATLVPVDMNGLMELNGKVGFPLALHEAKTGLVAFLAENGTGVTIEELAAGIASPDVKFVFDELVLGPRAIPDAVYEAALHTARPQLQALYAETFAAHKLDALVFPTTPLPAQPIAGSDMNVLLNGREVPTFQTFIRNTDPGSNAGLPGISIPAGLTSDGLPVGLEIDGPSFSDRRLLAIALSIEAALGPIGAPPAR</sequence>
<proteinExistence type="inferred from homology"/>
<protein>
    <recommendedName>
        <fullName evidence="3">Indoleacetamide hydrolase</fullName>
    </recommendedName>
</protein>
<keyword evidence="5" id="KW-0378">Hydrolase</keyword>
<dbReference type="InterPro" id="IPR020556">
    <property type="entry name" value="Amidase_CS"/>
</dbReference>
<evidence type="ECO:0000259" key="4">
    <source>
        <dbReference type="Pfam" id="PF01425"/>
    </source>
</evidence>
<dbReference type="Gene3D" id="3.90.1300.10">
    <property type="entry name" value="Amidase signature (AS) domain"/>
    <property type="match status" value="1"/>
</dbReference>
<organism evidence="5 6">
    <name type="scientific">Nitratireductor mangrovi</name>
    <dbReference type="NCBI Taxonomy" id="2599600"/>
    <lineage>
        <taxon>Bacteria</taxon>
        <taxon>Pseudomonadati</taxon>
        <taxon>Pseudomonadota</taxon>
        <taxon>Alphaproteobacteria</taxon>
        <taxon>Hyphomicrobiales</taxon>
        <taxon>Phyllobacteriaceae</taxon>
        <taxon>Nitratireductor</taxon>
    </lineage>
</organism>
<evidence type="ECO:0000256" key="3">
    <source>
        <dbReference type="ARBA" id="ARBA00021874"/>
    </source>
</evidence>
<dbReference type="Pfam" id="PF01425">
    <property type="entry name" value="Amidase"/>
    <property type="match status" value="1"/>
</dbReference>
<dbReference type="InterPro" id="IPR023631">
    <property type="entry name" value="Amidase_dom"/>
</dbReference>
<comment type="function">
    <text evidence="1">Hydrolyzes indole-3-acetamide (IAM) into indole-3-acetic acid (IAA).</text>
</comment>